<dbReference type="Proteomes" id="UP000008144">
    <property type="component" value="Unassembled WGS sequence"/>
</dbReference>
<dbReference type="InParanoid" id="H2XQS9"/>
<organism evidence="1 2">
    <name type="scientific">Ciona intestinalis</name>
    <name type="common">Transparent sea squirt</name>
    <name type="synonym">Ascidia intestinalis</name>
    <dbReference type="NCBI Taxonomy" id="7719"/>
    <lineage>
        <taxon>Eukaryota</taxon>
        <taxon>Metazoa</taxon>
        <taxon>Chordata</taxon>
        <taxon>Tunicata</taxon>
        <taxon>Ascidiacea</taxon>
        <taxon>Phlebobranchia</taxon>
        <taxon>Cionidae</taxon>
        <taxon>Ciona</taxon>
    </lineage>
</organism>
<sequence>MSAFLQHNLKYQSHSQYPADCASKRSDVRSAHSFTWFRGPPFFWEATVSSRSHV</sequence>
<reference evidence="2" key="1">
    <citation type="journal article" date="2002" name="Science">
        <title>The draft genome of Ciona intestinalis: insights into chordate and vertebrate origins.</title>
        <authorList>
            <person name="Dehal P."/>
            <person name="Satou Y."/>
            <person name="Campbell R.K."/>
            <person name="Chapman J."/>
            <person name="Degnan B."/>
            <person name="De Tomaso A."/>
            <person name="Davidson B."/>
            <person name="Di Gregorio A."/>
            <person name="Gelpke M."/>
            <person name="Goodstein D.M."/>
            <person name="Harafuji N."/>
            <person name="Hastings K.E."/>
            <person name="Ho I."/>
            <person name="Hotta K."/>
            <person name="Huang W."/>
            <person name="Kawashima T."/>
            <person name="Lemaire P."/>
            <person name="Martinez D."/>
            <person name="Meinertzhagen I.A."/>
            <person name="Necula S."/>
            <person name="Nonaka M."/>
            <person name="Putnam N."/>
            <person name="Rash S."/>
            <person name="Saiga H."/>
            <person name="Satake M."/>
            <person name="Terry A."/>
            <person name="Yamada L."/>
            <person name="Wang H.G."/>
            <person name="Awazu S."/>
            <person name="Azumi K."/>
            <person name="Boore J."/>
            <person name="Branno M."/>
            <person name="Chin-Bow S."/>
            <person name="DeSantis R."/>
            <person name="Doyle S."/>
            <person name="Francino P."/>
            <person name="Keys D.N."/>
            <person name="Haga S."/>
            <person name="Hayashi H."/>
            <person name="Hino K."/>
            <person name="Imai K.S."/>
            <person name="Inaba K."/>
            <person name="Kano S."/>
            <person name="Kobayashi K."/>
            <person name="Kobayashi M."/>
            <person name="Lee B.I."/>
            <person name="Makabe K.W."/>
            <person name="Manohar C."/>
            <person name="Matassi G."/>
            <person name="Medina M."/>
            <person name="Mochizuki Y."/>
            <person name="Mount S."/>
            <person name="Morishita T."/>
            <person name="Miura S."/>
            <person name="Nakayama A."/>
            <person name="Nishizaka S."/>
            <person name="Nomoto H."/>
            <person name="Ohta F."/>
            <person name="Oishi K."/>
            <person name="Rigoutsos I."/>
            <person name="Sano M."/>
            <person name="Sasaki A."/>
            <person name="Sasakura Y."/>
            <person name="Shoguchi E."/>
            <person name="Shin-i T."/>
            <person name="Spagnuolo A."/>
            <person name="Stainier D."/>
            <person name="Suzuki M.M."/>
            <person name="Tassy O."/>
            <person name="Takatori N."/>
            <person name="Tokuoka M."/>
            <person name="Yagi K."/>
            <person name="Yoshizaki F."/>
            <person name="Wada S."/>
            <person name="Zhang C."/>
            <person name="Hyatt P.D."/>
            <person name="Larimer F."/>
            <person name="Detter C."/>
            <person name="Doggett N."/>
            <person name="Glavina T."/>
            <person name="Hawkins T."/>
            <person name="Richardson P."/>
            <person name="Lucas S."/>
            <person name="Kohara Y."/>
            <person name="Levine M."/>
            <person name="Satoh N."/>
            <person name="Rokhsar D.S."/>
        </authorList>
    </citation>
    <scope>NUCLEOTIDE SEQUENCE [LARGE SCALE GENOMIC DNA]</scope>
</reference>
<accession>H2XQS9</accession>
<proteinExistence type="predicted"/>
<reference evidence="1" key="2">
    <citation type="submission" date="2025-08" db="UniProtKB">
        <authorList>
            <consortium name="Ensembl"/>
        </authorList>
    </citation>
    <scope>IDENTIFICATION</scope>
</reference>
<evidence type="ECO:0000313" key="1">
    <source>
        <dbReference type="Ensembl" id="ENSCINP00000032013.1"/>
    </source>
</evidence>
<keyword evidence="2" id="KW-1185">Reference proteome</keyword>
<name>H2XQS9_CIOIN</name>
<evidence type="ECO:0000313" key="2">
    <source>
        <dbReference type="Proteomes" id="UP000008144"/>
    </source>
</evidence>
<dbReference type="HOGENOM" id="CLU_3049629_0_0_1"/>
<reference evidence="1" key="3">
    <citation type="submission" date="2025-09" db="UniProtKB">
        <authorList>
            <consortium name="Ensembl"/>
        </authorList>
    </citation>
    <scope>IDENTIFICATION</scope>
</reference>
<dbReference type="Ensembl" id="ENSCINT00000032771.1">
    <property type="protein sequence ID" value="ENSCINP00000032013.1"/>
    <property type="gene ID" value="ENSCING00000023823.1"/>
</dbReference>
<protein>
    <submittedName>
        <fullName evidence="1">Uncharacterized protein</fullName>
    </submittedName>
</protein>
<dbReference type="AlphaFoldDB" id="H2XQS9"/>